<organism evidence="2 3">
    <name type="scientific">candidate division WWE3 bacterium GW2011_GWA2_44_16</name>
    <dbReference type="NCBI Taxonomy" id="1619110"/>
    <lineage>
        <taxon>Bacteria</taxon>
        <taxon>Katanobacteria</taxon>
    </lineage>
</organism>
<evidence type="ECO:0000256" key="1">
    <source>
        <dbReference type="SAM" id="Phobius"/>
    </source>
</evidence>
<keyword evidence="1" id="KW-0812">Transmembrane</keyword>
<accession>A0A0G1HFV4</accession>
<keyword evidence="1" id="KW-0472">Membrane</keyword>
<protein>
    <submittedName>
        <fullName evidence="2">Uncharacterized protein</fullName>
    </submittedName>
</protein>
<comment type="caution">
    <text evidence="2">The sequence shown here is derived from an EMBL/GenBank/DDBJ whole genome shotgun (WGS) entry which is preliminary data.</text>
</comment>
<feature type="transmembrane region" description="Helical" evidence="1">
    <location>
        <begin position="62"/>
        <end position="79"/>
    </location>
</feature>
<evidence type="ECO:0000313" key="2">
    <source>
        <dbReference type="EMBL" id="KKT45388.1"/>
    </source>
</evidence>
<feature type="transmembrane region" description="Helical" evidence="1">
    <location>
        <begin position="100"/>
        <end position="127"/>
    </location>
</feature>
<feature type="transmembrane region" description="Helical" evidence="1">
    <location>
        <begin position="36"/>
        <end position="56"/>
    </location>
</feature>
<name>A0A0G1HFV4_UNCKA</name>
<proteinExistence type="predicted"/>
<dbReference type="EMBL" id="LCIA01000006">
    <property type="protein sequence ID" value="KKT45388.1"/>
    <property type="molecule type" value="Genomic_DNA"/>
</dbReference>
<dbReference type="STRING" id="1619110.UW36_C0006G0009"/>
<reference evidence="2 3" key="1">
    <citation type="journal article" date="2015" name="Nature">
        <title>rRNA introns, odd ribosomes, and small enigmatic genomes across a large radiation of phyla.</title>
        <authorList>
            <person name="Brown C.T."/>
            <person name="Hug L.A."/>
            <person name="Thomas B.C."/>
            <person name="Sharon I."/>
            <person name="Castelle C.J."/>
            <person name="Singh A."/>
            <person name="Wilkins M.J."/>
            <person name="Williams K.H."/>
            <person name="Banfield J.F."/>
        </authorList>
    </citation>
    <scope>NUCLEOTIDE SEQUENCE [LARGE SCALE GENOMIC DNA]</scope>
</reference>
<keyword evidence="1" id="KW-1133">Transmembrane helix</keyword>
<dbReference type="AlphaFoldDB" id="A0A0G1HFV4"/>
<sequence length="158" mass="17523">MLIQIFLTLILMLVYFTVFYNVGIPLSKLIGRRVCVTCYSVSLTWLTLLALQYSGIFAINKYLIAVLIAQSAVGISNLSEEFIVINQVRVSQTLLKFGTILYGTFAVLTYSFVLEVAGLVLVIPLMYLGILSMVPVNETSPITTRSKELLIKLKNCCG</sequence>
<gene>
    <name evidence="2" type="ORF">UW36_C0006G0009</name>
</gene>
<dbReference type="Proteomes" id="UP000034128">
    <property type="component" value="Unassembled WGS sequence"/>
</dbReference>
<evidence type="ECO:0000313" key="3">
    <source>
        <dbReference type="Proteomes" id="UP000034128"/>
    </source>
</evidence>
<feature type="transmembrane region" description="Helical" evidence="1">
    <location>
        <begin position="6"/>
        <end position="24"/>
    </location>
</feature>